<comment type="subcellular location">
    <subcellularLocation>
        <location evidence="1">Plastid</location>
    </subcellularLocation>
</comment>
<dbReference type="PIRSF" id="PIRSF002122">
    <property type="entry name" value="RPS7p_RPS7a_RPS5e_RPS7o"/>
    <property type="match status" value="1"/>
</dbReference>
<evidence type="ECO:0000256" key="8">
    <source>
        <dbReference type="RuleBase" id="RU003619"/>
    </source>
</evidence>
<dbReference type="GO" id="GO:0006412">
    <property type="term" value="P:translation"/>
    <property type="evidence" value="ECO:0007669"/>
    <property type="project" value="InterPro"/>
</dbReference>
<reference evidence="11" key="1">
    <citation type="submission" date="2018-12" db="EMBL/GenBank/DDBJ databases">
        <authorList>
            <person name="Li X."/>
        </authorList>
    </citation>
    <scope>NUCLEOTIDE SEQUENCE</scope>
</reference>
<gene>
    <name evidence="11" type="primary">rps7</name>
</gene>
<evidence type="ECO:0000259" key="10">
    <source>
        <dbReference type="Pfam" id="PF00177"/>
    </source>
</evidence>
<feature type="domain" description="Small ribosomal subunit protein uS7" evidence="10">
    <location>
        <begin position="3"/>
        <end position="148"/>
    </location>
</feature>
<proteinExistence type="inferred from homology"/>
<evidence type="ECO:0000256" key="1">
    <source>
        <dbReference type="ARBA" id="ARBA00004474"/>
    </source>
</evidence>
<keyword evidence="7 8" id="KW-0687">Ribonucleoprotein</keyword>
<dbReference type="InterPro" id="IPR005717">
    <property type="entry name" value="Ribosomal_uS7_bac/org-type"/>
</dbReference>
<comment type="similarity">
    <text evidence="2 8">Belongs to the universal ribosomal protein uS7 family.</text>
</comment>
<dbReference type="GO" id="GO:0015935">
    <property type="term" value="C:small ribosomal subunit"/>
    <property type="evidence" value="ECO:0007669"/>
    <property type="project" value="InterPro"/>
</dbReference>
<evidence type="ECO:0000256" key="6">
    <source>
        <dbReference type="ARBA" id="ARBA00022980"/>
    </source>
</evidence>
<keyword evidence="4 9" id="KW-0699">rRNA-binding</keyword>
<dbReference type="PANTHER" id="PTHR11205">
    <property type="entry name" value="RIBOSOMAL PROTEIN S7"/>
    <property type="match status" value="1"/>
</dbReference>
<dbReference type="NCBIfam" id="TIGR01029">
    <property type="entry name" value="rpsG_bact"/>
    <property type="match status" value="1"/>
</dbReference>
<keyword evidence="5 9" id="KW-0694">RNA-binding</keyword>
<dbReference type="AlphaFoldDB" id="A0A5B9T354"/>
<evidence type="ECO:0000256" key="3">
    <source>
        <dbReference type="ARBA" id="ARBA00022640"/>
    </source>
</evidence>
<dbReference type="InterPro" id="IPR023798">
    <property type="entry name" value="Ribosomal_uS7_dom"/>
</dbReference>
<dbReference type="Gene3D" id="1.10.455.10">
    <property type="entry name" value="Ribosomal protein S7 domain"/>
    <property type="match status" value="1"/>
</dbReference>
<dbReference type="SUPFAM" id="SSF47973">
    <property type="entry name" value="Ribosomal protein S7"/>
    <property type="match status" value="1"/>
</dbReference>
<dbReference type="InterPro" id="IPR020606">
    <property type="entry name" value="Ribosomal_uS7_CS"/>
</dbReference>
<dbReference type="GO" id="GO:0019843">
    <property type="term" value="F:rRNA binding"/>
    <property type="evidence" value="ECO:0007669"/>
    <property type="project" value="UniProtKB-KW"/>
</dbReference>
<geneLocation type="plastid" evidence="11"/>
<evidence type="ECO:0000256" key="9">
    <source>
        <dbReference type="RuleBase" id="RU003620"/>
    </source>
</evidence>
<keyword evidence="3 11" id="KW-0934">Plastid</keyword>
<protein>
    <recommendedName>
        <fullName evidence="9">Ribosomal protein S7</fullName>
    </recommendedName>
</protein>
<evidence type="ECO:0000256" key="7">
    <source>
        <dbReference type="ARBA" id="ARBA00023274"/>
    </source>
</evidence>
<dbReference type="Pfam" id="PF00177">
    <property type="entry name" value="Ribosomal_S7"/>
    <property type="match status" value="1"/>
</dbReference>
<dbReference type="GO" id="GO:0003735">
    <property type="term" value="F:structural constituent of ribosome"/>
    <property type="evidence" value="ECO:0007669"/>
    <property type="project" value="InterPro"/>
</dbReference>
<dbReference type="InterPro" id="IPR036823">
    <property type="entry name" value="Ribosomal_uS7_dom_sf"/>
</dbReference>
<evidence type="ECO:0000256" key="2">
    <source>
        <dbReference type="ARBA" id="ARBA00007151"/>
    </source>
</evidence>
<sequence>MTRQYTFKKKTAKFDPIYRNRLVNMLVNHILKHGKKALAYKIIYQTIKKIQQKTKKNPLSVLRQAIYEVTPDITVKERRVSGSIHQIPIEIGSTQGKAIAIRWLLKASRNRSCQNMVLKLSFELIDAAKGNGGAIRKKEETYKMAEANITFAHGVMPRGGIRPTGY</sequence>
<evidence type="ECO:0000256" key="4">
    <source>
        <dbReference type="ARBA" id="ARBA00022730"/>
    </source>
</evidence>
<dbReference type="FunFam" id="1.10.455.10:FF:000001">
    <property type="entry name" value="30S ribosomal protein S7"/>
    <property type="match status" value="1"/>
</dbReference>
<keyword evidence="6 8" id="KW-0689">Ribosomal protein</keyword>
<dbReference type="EMBL" id="MK318822">
    <property type="protein sequence ID" value="QEG98415.1"/>
    <property type="molecule type" value="Genomic_DNA"/>
</dbReference>
<dbReference type="CDD" id="cd14871">
    <property type="entry name" value="uS7_Chloroplast"/>
    <property type="match status" value="1"/>
</dbReference>
<dbReference type="PROSITE" id="PS00052">
    <property type="entry name" value="RIBOSOMAL_S7"/>
    <property type="match status" value="1"/>
</dbReference>
<name>A0A5B9T354_9LILI</name>
<evidence type="ECO:0000256" key="5">
    <source>
        <dbReference type="ARBA" id="ARBA00022884"/>
    </source>
</evidence>
<evidence type="ECO:0000313" key="11">
    <source>
        <dbReference type="EMBL" id="QEG98415.1"/>
    </source>
</evidence>
<dbReference type="GO" id="GO:0009536">
    <property type="term" value="C:plastid"/>
    <property type="evidence" value="ECO:0007669"/>
    <property type="project" value="UniProtKB-SubCell"/>
</dbReference>
<organism evidence="11">
    <name type="scientific">Burmannia itoana</name>
    <dbReference type="NCBI Taxonomy" id="396654"/>
    <lineage>
        <taxon>Eukaryota</taxon>
        <taxon>Viridiplantae</taxon>
        <taxon>Streptophyta</taxon>
        <taxon>Embryophyta</taxon>
        <taxon>Tracheophyta</taxon>
        <taxon>Spermatophyta</taxon>
        <taxon>Magnoliopsida</taxon>
        <taxon>Liliopsida</taxon>
        <taxon>Dioscoreales</taxon>
        <taxon>Burmanniaceae</taxon>
        <taxon>Burmannia</taxon>
    </lineage>
</organism>
<dbReference type="HAMAP" id="MF_00480_B">
    <property type="entry name" value="Ribosomal_uS7_B"/>
    <property type="match status" value="1"/>
</dbReference>
<accession>A0A5B9T354</accession>
<dbReference type="InterPro" id="IPR000235">
    <property type="entry name" value="Ribosomal_uS7"/>
</dbReference>